<dbReference type="AlphaFoldDB" id="A0AAD7CSG1"/>
<feature type="region of interest" description="Disordered" evidence="1">
    <location>
        <begin position="18"/>
        <end position="37"/>
    </location>
</feature>
<evidence type="ECO:0000313" key="3">
    <source>
        <dbReference type="Proteomes" id="UP001221757"/>
    </source>
</evidence>
<gene>
    <name evidence="2" type="ORF">B0H17DRAFT_1144765</name>
</gene>
<keyword evidence="3" id="KW-1185">Reference proteome</keyword>
<accession>A0AAD7CSG1</accession>
<organism evidence="2 3">
    <name type="scientific">Mycena rosella</name>
    <name type="common">Pink bonnet</name>
    <name type="synonym">Agaricus rosellus</name>
    <dbReference type="NCBI Taxonomy" id="1033263"/>
    <lineage>
        <taxon>Eukaryota</taxon>
        <taxon>Fungi</taxon>
        <taxon>Dikarya</taxon>
        <taxon>Basidiomycota</taxon>
        <taxon>Agaricomycotina</taxon>
        <taxon>Agaricomycetes</taxon>
        <taxon>Agaricomycetidae</taxon>
        <taxon>Agaricales</taxon>
        <taxon>Marasmiineae</taxon>
        <taxon>Mycenaceae</taxon>
        <taxon>Mycena</taxon>
    </lineage>
</organism>
<dbReference type="Gene3D" id="3.30.420.10">
    <property type="entry name" value="Ribonuclease H-like superfamily/Ribonuclease H"/>
    <property type="match status" value="1"/>
</dbReference>
<protein>
    <recommendedName>
        <fullName evidence="4">Reverse transcriptase zinc-binding domain-containing protein</fullName>
    </recommendedName>
</protein>
<dbReference type="InterPro" id="IPR036397">
    <property type="entry name" value="RNaseH_sf"/>
</dbReference>
<dbReference type="GO" id="GO:0003676">
    <property type="term" value="F:nucleic acid binding"/>
    <property type="evidence" value="ECO:0007669"/>
    <property type="project" value="InterPro"/>
</dbReference>
<reference evidence="2" key="1">
    <citation type="submission" date="2023-03" db="EMBL/GenBank/DDBJ databases">
        <title>Massive genome expansion in bonnet fungi (Mycena s.s.) driven by repeated elements and novel gene families across ecological guilds.</title>
        <authorList>
            <consortium name="Lawrence Berkeley National Laboratory"/>
            <person name="Harder C.B."/>
            <person name="Miyauchi S."/>
            <person name="Viragh M."/>
            <person name="Kuo A."/>
            <person name="Thoen E."/>
            <person name="Andreopoulos B."/>
            <person name="Lu D."/>
            <person name="Skrede I."/>
            <person name="Drula E."/>
            <person name="Henrissat B."/>
            <person name="Morin E."/>
            <person name="Kohler A."/>
            <person name="Barry K."/>
            <person name="LaButti K."/>
            <person name="Morin E."/>
            <person name="Salamov A."/>
            <person name="Lipzen A."/>
            <person name="Mereny Z."/>
            <person name="Hegedus B."/>
            <person name="Baldrian P."/>
            <person name="Stursova M."/>
            <person name="Weitz H."/>
            <person name="Taylor A."/>
            <person name="Grigoriev I.V."/>
            <person name="Nagy L.G."/>
            <person name="Martin F."/>
            <person name="Kauserud H."/>
        </authorList>
    </citation>
    <scope>NUCLEOTIDE SEQUENCE</scope>
    <source>
        <strain evidence="2">CBHHK067</strain>
    </source>
</reference>
<evidence type="ECO:0008006" key="4">
    <source>
        <dbReference type="Google" id="ProtNLM"/>
    </source>
</evidence>
<proteinExistence type="predicted"/>
<name>A0AAD7CSG1_MYCRO</name>
<comment type="caution">
    <text evidence="2">The sequence shown here is derived from an EMBL/GenBank/DDBJ whole genome shotgun (WGS) entry which is preliminary data.</text>
</comment>
<sequence length="301" mass="34912">MSCLNQIHTWWIPKSDDVAQNAKGPEDQEENKEHFRPPVAIESLSQGMCSYQRREQPGYRKCIPTRSKQSQYTAELYTTLDAIRRVNINTELIIISAQEYLQEAMNKKLPHWERKGWVGVPHRDVLRCVATELKAPKAPTFFKSALPDTMARMKCKQAATAAKRATKVLSTEEWDVKVPEGWGIPECENHAMCRNCEVFEDIEHILVKCTVLGCGLAEFHDDAGKVDRGAQRLYRILMSESAYMIWLLHNDWVINRDGELATEDEIINKWKFTINQRLKMDKLMANRPCKEKHLCWHPNWS</sequence>
<evidence type="ECO:0000313" key="2">
    <source>
        <dbReference type="EMBL" id="KAJ7661164.1"/>
    </source>
</evidence>
<dbReference type="Proteomes" id="UP001221757">
    <property type="component" value="Unassembled WGS sequence"/>
</dbReference>
<dbReference type="EMBL" id="JARKIE010000252">
    <property type="protein sequence ID" value="KAJ7661164.1"/>
    <property type="molecule type" value="Genomic_DNA"/>
</dbReference>
<evidence type="ECO:0000256" key="1">
    <source>
        <dbReference type="SAM" id="MobiDB-lite"/>
    </source>
</evidence>